<sequence>MLTCSSSYQLLMNCTLQLVCVTNAFHLYTPFTDTFKSMNTQFHRAVTKHHKNKGSRCEIPARIATGS</sequence>
<protein>
    <submittedName>
        <fullName evidence="1">Uncharacterized protein</fullName>
    </submittedName>
</protein>
<dbReference type="EMBL" id="GAIX01007368">
    <property type="protein sequence ID" value="JAA85192.1"/>
    <property type="molecule type" value="Transcribed_RNA"/>
</dbReference>
<name>S4PW57_9NEOP</name>
<proteinExistence type="predicted"/>
<evidence type="ECO:0000313" key="1">
    <source>
        <dbReference type="EMBL" id="JAA85192.1"/>
    </source>
</evidence>
<dbReference type="AlphaFoldDB" id="S4PW57"/>
<reference evidence="1" key="1">
    <citation type="journal article" date="2013" name="BMC Genomics">
        <title>Unscrambling butterfly oogenesis.</title>
        <authorList>
            <person name="Carter J.M."/>
            <person name="Baker S.C."/>
            <person name="Pink R."/>
            <person name="Carter D.R."/>
            <person name="Collins A."/>
            <person name="Tomlin J."/>
            <person name="Gibbs M."/>
            <person name="Breuker C.J."/>
        </authorList>
    </citation>
    <scope>NUCLEOTIDE SEQUENCE</scope>
    <source>
        <tissue evidence="1">Ovary</tissue>
    </source>
</reference>
<organism evidence="1">
    <name type="scientific">Pararge aegeria</name>
    <name type="common">speckled wood butterfly</name>
    <dbReference type="NCBI Taxonomy" id="116150"/>
    <lineage>
        <taxon>Eukaryota</taxon>
        <taxon>Metazoa</taxon>
        <taxon>Ecdysozoa</taxon>
        <taxon>Arthropoda</taxon>
        <taxon>Hexapoda</taxon>
        <taxon>Insecta</taxon>
        <taxon>Pterygota</taxon>
        <taxon>Neoptera</taxon>
        <taxon>Endopterygota</taxon>
        <taxon>Lepidoptera</taxon>
        <taxon>Glossata</taxon>
        <taxon>Ditrysia</taxon>
        <taxon>Papilionoidea</taxon>
        <taxon>Nymphalidae</taxon>
        <taxon>Satyrinae</taxon>
        <taxon>Satyrini</taxon>
        <taxon>Parargina</taxon>
        <taxon>Pararge</taxon>
    </lineage>
</organism>
<reference evidence="1" key="2">
    <citation type="submission" date="2013-05" db="EMBL/GenBank/DDBJ databases">
        <authorList>
            <person name="Carter J.-M."/>
            <person name="Baker S.C."/>
            <person name="Pink R."/>
            <person name="Carter D.R.F."/>
            <person name="Collins A."/>
            <person name="Tomlin J."/>
            <person name="Gibbs M."/>
            <person name="Breuker C.J."/>
        </authorList>
    </citation>
    <scope>NUCLEOTIDE SEQUENCE</scope>
    <source>
        <tissue evidence="1">Ovary</tissue>
    </source>
</reference>
<accession>S4PW57</accession>